<dbReference type="InterPro" id="IPR029058">
    <property type="entry name" value="AB_hydrolase_fold"/>
</dbReference>
<feature type="domain" description="AB hydrolase-1" evidence="1">
    <location>
        <begin position="34"/>
        <end position="337"/>
    </location>
</feature>
<dbReference type="KEGG" id="gtr:GLOTRDRAFT_141573"/>
<proteinExistence type="predicted"/>
<dbReference type="Pfam" id="PF12697">
    <property type="entry name" value="Abhydrolase_6"/>
    <property type="match status" value="1"/>
</dbReference>
<dbReference type="Gene3D" id="3.40.50.1820">
    <property type="entry name" value="alpha/beta hydrolase"/>
    <property type="match status" value="1"/>
</dbReference>
<dbReference type="RefSeq" id="XP_007871247.1">
    <property type="nucleotide sequence ID" value="XM_007873056.1"/>
</dbReference>
<reference evidence="2 3" key="1">
    <citation type="journal article" date="2012" name="Science">
        <title>The Paleozoic origin of enzymatic lignin decomposition reconstructed from 31 fungal genomes.</title>
        <authorList>
            <person name="Floudas D."/>
            <person name="Binder M."/>
            <person name="Riley R."/>
            <person name="Barry K."/>
            <person name="Blanchette R.A."/>
            <person name="Henrissat B."/>
            <person name="Martinez A.T."/>
            <person name="Otillar R."/>
            <person name="Spatafora J.W."/>
            <person name="Yadav J.S."/>
            <person name="Aerts A."/>
            <person name="Benoit I."/>
            <person name="Boyd A."/>
            <person name="Carlson A."/>
            <person name="Copeland A."/>
            <person name="Coutinho P.M."/>
            <person name="de Vries R.P."/>
            <person name="Ferreira P."/>
            <person name="Findley K."/>
            <person name="Foster B."/>
            <person name="Gaskell J."/>
            <person name="Glotzer D."/>
            <person name="Gorecki P."/>
            <person name="Heitman J."/>
            <person name="Hesse C."/>
            <person name="Hori C."/>
            <person name="Igarashi K."/>
            <person name="Jurgens J.A."/>
            <person name="Kallen N."/>
            <person name="Kersten P."/>
            <person name="Kohler A."/>
            <person name="Kuees U."/>
            <person name="Kumar T.K.A."/>
            <person name="Kuo A."/>
            <person name="LaButti K."/>
            <person name="Larrondo L.F."/>
            <person name="Lindquist E."/>
            <person name="Ling A."/>
            <person name="Lombard V."/>
            <person name="Lucas S."/>
            <person name="Lundell T."/>
            <person name="Martin R."/>
            <person name="McLaughlin D.J."/>
            <person name="Morgenstern I."/>
            <person name="Morin E."/>
            <person name="Murat C."/>
            <person name="Nagy L.G."/>
            <person name="Nolan M."/>
            <person name="Ohm R.A."/>
            <person name="Patyshakuliyeva A."/>
            <person name="Rokas A."/>
            <person name="Ruiz-Duenas F.J."/>
            <person name="Sabat G."/>
            <person name="Salamov A."/>
            <person name="Samejima M."/>
            <person name="Schmutz J."/>
            <person name="Slot J.C."/>
            <person name="St John F."/>
            <person name="Stenlid J."/>
            <person name="Sun H."/>
            <person name="Sun S."/>
            <person name="Syed K."/>
            <person name="Tsang A."/>
            <person name="Wiebenga A."/>
            <person name="Young D."/>
            <person name="Pisabarro A."/>
            <person name="Eastwood D.C."/>
            <person name="Martin F."/>
            <person name="Cullen D."/>
            <person name="Grigoriev I.V."/>
            <person name="Hibbett D.S."/>
        </authorList>
    </citation>
    <scope>NUCLEOTIDE SEQUENCE [LARGE SCALE GENOMIC DNA]</scope>
    <source>
        <strain evidence="2 3">ATCC 11539</strain>
    </source>
</reference>
<dbReference type="Proteomes" id="UP000030669">
    <property type="component" value="Unassembled WGS sequence"/>
</dbReference>
<dbReference type="OrthoDB" id="5311491at2759"/>
<dbReference type="SUPFAM" id="SSF53474">
    <property type="entry name" value="alpha/beta-Hydrolases"/>
    <property type="match status" value="1"/>
</dbReference>
<dbReference type="GO" id="GO:0016787">
    <property type="term" value="F:hydrolase activity"/>
    <property type="evidence" value="ECO:0007669"/>
    <property type="project" value="UniProtKB-KW"/>
</dbReference>
<dbReference type="HOGENOM" id="CLU_045014_0_0_1"/>
<protein>
    <submittedName>
        <fullName evidence="2">Alpha/beta-hydrolase</fullName>
    </submittedName>
</protein>
<dbReference type="OMA" id="IMERAQH"/>
<organism evidence="2 3">
    <name type="scientific">Gloeophyllum trabeum (strain ATCC 11539 / FP-39264 / Madison 617)</name>
    <name type="common">Brown rot fungus</name>
    <dbReference type="NCBI Taxonomy" id="670483"/>
    <lineage>
        <taxon>Eukaryota</taxon>
        <taxon>Fungi</taxon>
        <taxon>Dikarya</taxon>
        <taxon>Basidiomycota</taxon>
        <taxon>Agaricomycotina</taxon>
        <taxon>Agaricomycetes</taxon>
        <taxon>Gloeophyllales</taxon>
        <taxon>Gloeophyllaceae</taxon>
        <taxon>Gloeophyllum</taxon>
    </lineage>
</organism>
<dbReference type="EMBL" id="KB469319">
    <property type="protein sequence ID" value="EPQ50266.1"/>
    <property type="molecule type" value="Genomic_DNA"/>
</dbReference>
<name>S7PR05_GLOTA</name>
<dbReference type="AlphaFoldDB" id="S7PR05"/>
<dbReference type="GeneID" id="19304816"/>
<sequence length="349" mass="39455">MPTATIDSKGTQFFYTDSGPVPGSSDYTTLVIYHGSAFTGDTFHKLLPLGAKDNVRLVILNRRDYAGSSKYTDAELDDLNAARKTALERIALDVANFLVWFVDTQHPPPASADGKTGGLALMGWSLGNATPLALFAHPEVVPKETYAKLEPYVRLLILYDPPFLTFGHDQPPDVYSPFTDPAFKTPQEIFDNFQYWVSGYYDHPDLGSRTVRGMDFSKRGKDASAGHFTPKEMAKNYDGLAAARTEAPMIFNMKNVLRQQAQRALFDEEMARTILPRTKVVHQYCTRTNWFCAYGFIETERQYKEQLAQGKKVRPIAFQEIKEANHFVHWDDPERFWKATAEAIHGNVH</sequence>
<evidence type="ECO:0000313" key="3">
    <source>
        <dbReference type="Proteomes" id="UP000030669"/>
    </source>
</evidence>
<keyword evidence="3" id="KW-1185">Reference proteome</keyword>
<evidence type="ECO:0000259" key="1">
    <source>
        <dbReference type="Pfam" id="PF12697"/>
    </source>
</evidence>
<evidence type="ECO:0000313" key="2">
    <source>
        <dbReference type="EMBL" id="EPQ50266.1"/>
    </source>
</evidence>
<dbReference type="eggNOG" id="ENOG502SK0M">
    <property type="taxonomic scope" value="Eukaryota"/>
</dbReference>
<accession>S7PR05</accession>
<gene>
    <name evidence="2" type="ORF">GLOTRDRAFT_141573</name>
</gene>
<dbReference type="InterPro" id="IPR000073">
    <property type="entry name" value="AB_hydrolase_1"/>
</dbReference>
<keyword evidence="2" id="KW-0378">Hydrolase</keyword>